<dbReference type="SUPFAM" id="SSF81301">
    <property type="entry name" value="Nucleotidyltransferase"/>
    <property type="match status" value="1"/>
</dbReference>
<accession>A0AAW1SJX6</accession>
<evidence type="ECO:0008006" key="5">
    <source>
        <dbReference type="Google" id="ProtNLM"/>
    </source>
</evidence>
<evidence type="ECO:0000313" key="4">
    <source>
        <dbReference type="Proteomes" id="UP001445335"/>
    </source>
</evidence>
<dbReference type="GO" id="GO:0017148">
    <property type="term" value="P:negative regulation of translation"/>
    <property type="evidence" value="ECO:0007669"/>
    <property type="project" value="TreeGrafter"/>
</dbReference>
<proteinExistence type="inferred from homology"/>
<name>A0AAW1SJX6_9CHLO</name>
<dbReference type="GO" id="GO:0043023">
    <property type="term" value="F:ribosomal large subunit binding"/>
    <property type="evidence" value="ECO:0007669"/>
    <property type="project" value="TreeGrafter"/>
</dbReference>
<reference evidence="3 4" key="1">
    <citation type="journal article" date="2024" name="Nat. Commun.">
        <title>Phylogenomics reveals the evolutionary origins of lichenization in chlorophyte algae.</title>
        <authorList>
            <person name="Puginier C."/>
            <person name="Libourel C."/>
            <person name="Otte J."/>
            <person name="Skaloud P."/>
            <person name="Haon M."/>
            <person name="Grisel S."/>
            <person name="Petersen M."/>
            <person name="Berrin J.G."/>
            <person name="Delaux P.M."/>
            <person name="Dal Grande F."/>
            <person name="Keller J."/>
        </authorList>
    </citation>
    <scope>NUCLEOTIDE SEQUENCE [LARGE SCALE GENOMIC DNA]</scope>
    <source>
        <strain evidence="3 4">SAG 245.80</strain>
    </source>
</reference>
<dbReference type="InterPro" id="IPR004394">
    <property type="entry name" value="Iojap/RsfS/C7orf30"/>
</dbReference>
<sequence>MLPQLAALDLDQDEVEEDNLGWDEGEPELPGPDDPDGAEEGPDQSRELAVAMARVASDTKATDVLVLHVAPLVYWTSYLVLVTVTSRPQLQAILGKMERQARDEWGRAPSAVAPGRSVWEVLDYGDIVIHLFTAEQREYYDLESFYGAAEEVELPFATEAGEASWTRQY</sequence>
<dbReference type="InterPro" id="IPR043519">
    <property type="entry name" value="NT_sf"/>
</dbReference>
<dbReference type="Gene3D" id="3.30.460.10">
    <property type="entry name" value="Beta Polymerase, domain 2"/>
    <property type="match status" value="1"/>
</dbReference>
<evidence type="ECO:0000256" key="2">
    <source>
        <dbReference type="SAM" id="MobiDB-lite"/>
    </source>
</evidence>
<dbReference type="HAMAP" id="MF_01477">
    <property type="entry name" value="Iojap_RsfS"/>
    <property type="match status" value="1"/>
</dbReference>
<dbReference type="Pfam" id="PF02410">
    <property type="entry name" value="RsfS"/>
    <property type="match status" value="1"/>
</dbReference>
<keyword evidence="4" id="KW-1185">Reference proteome</keyword>
<protein>
    <recommendedName>
        <fullName evidence="5">Ribosomal silencing factor RsfS</fullName>
    </recommendedName>
</protein>
<comment type="similarity">
    <text evidence="1">Belongs to the Iojap/RsfS family.</text>
</comment>
<dbReference type="Proteomes" id="UP001445335">
    <property type="component" value="Unassembled WGS sequence"/>
</dbReference>
<dbReference type="EMBL" id="JALJOU010000001">
    <property type="protein sequence ID" value="KAK9846486.1"/>
    <property type="molecule type" value="Genomic_DNA"/>
</dbReference>
<gene>
    <name evidence="3" type="ORF">WJX81_005096</name>
</gene>
<dbReference type="PANTHER" id="PTHR21043:SF2">
    <property type="entry name" value="PROTEIN IOJAP, CHLOROPLASTIC"/>
    <property type="match status" value="1"/>
</dbReference>
<evidence type="ECO:0000313" key="3">
    <source>
        <dbReference type="EMBL" id="KAK9846486.1"/>
    </source>
</evidence>
<dbReference type="PANTHER" id="PTHR21043">
    <property type="entry name" value="IOJAP SUPERFAMILY ORTHOLOG"/>
    <property type="match status" value="1"/>
</dbReference>
<organism evidence="3 4">
    <name type="scientific">Elliptochloris bilobata</name>
    <dbReference type="NCBI Taxonomy" id="381761"/>
    <lineage>
        <taxon>Eukaryota</taxon>
        <taxon>Viridiplantae</taxon>
        <taxon>Chlorophyta</taxon>
        <taxon>core chlorophytes</taxon>
        <taxon>Trebouxiophyceae</taxon>
        <taxon>Trebouxiophyceae incertae sedis</taxon>
        <taxon>Elliptochloris clade</taxon>
        <taxon>Elliptochloris</taxon>
    </lineage>
</organism>
<dbReference type="AlphaFoldDB" id="A0AAW1SJX6"/>
<evidence type="ECO:0000256" key="1">
    <source>
        <dbReference type="ARBA" id="ARBA00010574"/>
    </source>
</evidence>
<feature type="region of interest" description="Disordered" evidence="2">
    <location>
        <begin position="1"/>
        <end position="45"/>
    </location>
</feature>
<dbReference type="GO" id="GO:0090071">
    <property type="term" value="P:negative regulation of ribosome biogenesis"/>
    <property type="evidence" value="ECO:0007669"/>
    <property type="project" value="TreeGrafter"/>
</dbReference>
<feature type="compositionally biased region" description="Acidic residues" evidence="2">
    <location>
        <begin position="10"/>
        <end position="42"/>
    </location>
</feature>
<comment type="caution">
    <text evidence="3">The sequence shown here is derived from an EMBL/GenBank/DDBJ whole genome shotgun (WGS) entry which is preliminary data.</text>
</comment>
<dbReference type="NCBIfam" id="TIGR00090">
    <property type="entry name" value="rsfS_iojap_ybeB"/>
    <property type="match status" value="1"/>
</dbReference>